<keyword evidence="2" id="KW-0805">Transcription regulation</keyword>
<accession>A0AAU7LHF5</accession>
<dbReference type="PANTHER" id="PTHR30419">
    <property type="entry name" value="HTH-TYPE TRANSCRIPTIONAL REGULATOR YBHD"/>
    <property type="match status" value="1"/>
</dbReference>
<protein>
    <submittedName>
        <fullName evidence="6">LysR substrate-binding domain-containing protein</fullName>
    </submittedName>
</protein>
<dbReference type="SUPFAM" id="SSF46785">
    <property type="entry name" value="Winged helix' DNA-binding domain"/>
    <property type="match status" value="1"/>
</dbReference>
<sequence>MPAPMNLRQLRAFVLIAEHGSIRAAARALCVTQPAATRSLRELEQSLGAELVRRSAKGVELTPYGQALHKRAVLILQEARRAQEDIDQMRDGEGGTLNLAISSSVLPILPAALAAFRARMPRVAVAFHEVAPPYSHEQLETGRYDLVVQTEYDGDIYDGFARTTLFTLPLAVGARADHPLRHATDLAELRDLLWLMPGNTQTPTNLLRLAYAERGLPPPADVIPCQSIAIALAILGQSDAVGFFVRNGLHRVLAPTSLCILPLAHPLPAARVSILTRTDSPPTPAAQLFIDCLNRARAAAGAAGLS</sequence>
<dbReference type="GO" id="GO:0003677">
    <property type="term" value="F:DNA binding"/>
    <property type="evidence" value="ECO:0007669"/>
    <property type="project" value="UniProtKB-KW"/>
</dbReference>
<feature type="domain" description="HTH lysR-type" evidence="5">
    <location>
        <begin position="5"/>
        <end position="62"/>
    </location>
</feature>
<reference evidence="6" key="1">
    <citation type="submission" date="2024-05" db="EMBL/GenBank/DDBJ databases">
        <title>Transcriptome analysis of the degradation process of organic nitrogen by two heterotrophic nitrifying and aerobic denitrifying bacteria, Achromobacter sp. HNDS-1 and Enterobacter sp. HNDS-6.</title>
        <authorList>
            <person name="Huang Y."/>
        </authorList>
    </citation>
    <scope>NUCLEOTIDE SEQUENCE</scope>
    <source>
        <strain evidence="6">HNDS-1</strain>
    </source>
</reference>
<keyword evidence="4" id="KW-0804">Transcription</keyword>
<name>A0AAU7LHF5_9BURK</name>
<dbReference type="Gene3D" id="3.40.190.290">
    <property type="match status" value="1"/>
</dbReference>
<dbReference type="Pfam" id="PF03466">
    <property type="entry name" value="LysR_substrate"/>
    <property type="match status" value="1"/>
</dbReference>
<dbReference type="Pfam" id="PF00126">
    <property type="entry name" value="HTH_1"/>
    <property type="match status" value="1"/>
</dbReference>
<keyword evidence="3" id="KW-0238">DNA-binding</keyword>
<comment type="similarity">
    <text evidence="1">Belongs to the LysR transcriptional regulatory family.</text>
</comment>
<dbReference type="AlphaFoldDB" id="A0AAU7LHF5"/>
<evidence type="ECO:0000256" key="4">
    <source>
        <dbReference type="ARBA" id="ARBA00023163"/>
    </source>
</evidence>
<dbReference type="EMBL" id="CP157584">
    <property type="protein sequence ID" value="XBP01323.1"/>
    <property type="molecule type" value="Genomic_DNA"/>
</dbReference>
<dbReference type="KEGG" id="achh:ABFG95_12845"/>
<dbReference type="RefSeq" id="WP_348996002.1">
    <property type="nucleotide sequence ID" value="NZ_CP157584.1"/>
</dbReference>
<evidence type="ECO:0000259" key="5">
    <source>
        <dbReference type="PROSITE" id="PS50931"/>
    </source>
</evidence>
<evidence type="ECO:0000256" key="2">
    <source>
        <dbReference type="ARBA" id="ARBA00023015"/>
    </source>
</evidence>
<dbReference type="InterPro" id="IPR036390">
    <property type="entry name" value="WH_DNA-bd_sf"/>
</dbReference>
<dbReference type="PRINTS" id="PR00039">
    <property type="entry name" value="HTHLYSR"/>
</dbReference>
<dbReference type="PROSITE" id="PS50931">
    <property type="entry name" value="HTH_LYSR"/>
    <property type="match status" value="1"/>
</dbReference>
<dbReference type="FunFam" id="1.10.10.10:FF:000001">
    <property type="entry name" value="LysR family transcriptional regulator"/>
    <property type="match status" value="1"/>
</dbReference>
<evidence type="ECO:0000313" key="6">
    <source>
        <dbReference type="EMBL" id="XBP01323.1"/>
    </source>
</evidence>
<dbReference type="PANTHER" id="PTHR30419:SF30">
    <property type="entry name" value="LYSR FAMILY TRANSCRIPTIONAL REGULATOR"/>
    <property type="match status" value="1"/>
</dbReference>
<dbReference type="InterPro" id="IPR036388">
    <property type="entry name" value="WH-like_DNA-bd_sf"/>
</dbReference>
<evidence type="ECO:0000256" key="1">
    <source>
        <dbReference type="ARBA" id="ARBA00009437"/>
    </source>
</evidence>
<dbReference type="GO" id="GO:0005829">
    <property type="term" value="C:cytosol"/>
    <property type="evidence" value="ECO:0007669"/>
    <property type="project" value="TreeGrafter"/>
</dbReference>
<dbReference type="SUPFAM" id="SSF53850">
    <property type="entry name" value="Periplasmic binding protein-like II"/>
    <property type="match status" value="1"/>
</dbReference>
<evidence type="ECO:0000256" key="3">
    <source>
        <dbReference type="ARBA" id="ARBA00023125"/>
    </source>
</evidence>
<dbReference type="GO" id="GO:0003700">
    <property type="term" value="F:DNA-binding transcription factor activity"/>
    <property type="evidence" value="ECO:0007669"/>
    <property type="project" value="InterPro"/>
</dbReference>
<dbReference type="Gene3D" id="1.10.10.10">
    <property type="entry name" value="Winged helix-like DNA-binding domain superfamily/Winged helix DNA-binding domain"/>
    <property type="match status" value="1"/>
</dbReference>
<dbReference type="InterPro" id="IPR050950">
    <property type="entry name" value="HTH-type_LysR_regulators"/>
</dbReference>
<dbReference type="InterPro" id="IPR000847">
    <property type="entry name" value="LysR_HTH_N"/>
</dbReference>
<gene>
    <name evidence="6" type="ORF">ABFG95_12845</name>
</gene>
<organism evidence="6">
    <name type="scientific">Achromobacter sp. HNDS-1</name>
    <dbReference type="NCBI Taxonomy" id="3151598"/>
    <lineage>
        <taxon>Bacteria</taxon>
        <taxon>Pseudomonadati</taxon>
        <taxon>Pseudomonadota</taxon>
        <taxon>Betaproteobacteria</taxon>
        <taxon>Burkholderiales</taxon>
        <taxon>Alcaligenaceae</taxon>
        <taxon>Achromobacter</taxon>
    </lineage>
</organism>
<proteinExistence type="inferred from homology"/>
<dbReference type="InterPro" id="IPR005119">
    <property type="entry name" value="LysR_subst-bd"/>
</dbReference>